<dbReference type="InterPro" id="IPR015815">
    <property type="entry name" value="HIBADH-related"/>
</dbReference>
<name>A0A2V1KA35_9ACTO</name>
<dbReference type="InterPro" id="IPR008927">
    <property type="entry name" value="6-PGluconate_DH-like_C_sf"/>
</dbReference>
<dbReference type="OrthoDB" id="3185659at2"/>
<dbReference type="PIRSF" id="PIRSF000103">
    <property type="entry name" value="HIBADH"/>
    <property type="match status" value="1"/>
</dbReference>
<reference evidence="8" key="1">
    <citation type="submission" date="2018-05" db="EMBL/GenBank/DDBJ databases">
        <authorList>
            <person name="Li Y."/>
        </authorList>
    </citation>
    <scope>NUCLEOTIDE SEQUENCE [LARGE SCALE GENOMIC DNA]</scope>
    <source>
        <strain evidence="8">sk1b4</strain>
    </source>
</reference>
<dbReference type="InterPro" id="IPR036291">
    <property type="entry name" value="NAD(P)-bd_dom_sf"/>
</dbReference>
<dbReference type="Proteomes" id="UP000245283">
    <property type="component" value="Unassembled WGS sequence"/>
</dbReference>
<dbReference type="Gene3D" id="3.40.50.720">
    <property type="entry name" value="NAD(P)-binding Rossmann-like Domain"/>
    <property type="match status" value="1"/>
</dbReference>
<dbReference type="GO" id="GO:0051287">
    <property type="term" value="F:NAD binding"/>
    <property type="evidence" value="ECO:0007669"/>
    <property type="project" value="InterPro"/>
</dbReference>
<dbReference type="RefSeq" id="WP_109092670.1">
    <property type="nucleotide sequence ID" value="NZ_QETB01000001.1"/>
</dbReference>
<protein>
    <submittedName>
        <fullName evidence="7">Oxidoreductase</fullName>
    </submittedName>
</protein>
<comment type="similarity">
    <text evidence="1">Belongs to the HIBADH-related family.</text>
</comment>
<feature type="domain" description="6-phosphogluconate dehydrogenase NADP-binding" evidence="5">
    <location>
        <begin position="2"/>
        <end position="160"/>
    </location>
</feature>
<evidence type="ECO:0000259" key="5">
    <source>
        <dbReference type="Pfam" id="PF03446"/>
    </source>
</evidence>
<dbReference type="Gene3D" id="1.10.1040.10">
    <property type="entry name" value="N-(1-d-carboxylethyl)-l-norvaline Dehydrogenase, domain 2"/>
    <property type="match status" value="1"/>
</dbReference>
<dbReference type="GO" id="GO:0016491">
    <property type="term" value="F:oxidoreductase activity"/>
    <property type="evidence" value="ECO:0007669"/>
    <property type="project" value="UniProtKB-KW"/>
</dbReference>
<keyword evidence="3" id="KW-0520">NAD</keyword>
<evidence type="ECO:0000313" key="7">
    <source>
        <dbReference type="EMBL" id="PWF27170.1"/>
    </source>
</evidence>
<keyword evidence="8" id="KW-1185">Reference proteome</keyword>
<dbReference type="Pfam" id="PF14833">
    <property type="entry name" value="NAD_binding_11"/>
    <property type="match status" value="1"/>
</dbReference>
<dbReference type="PANTHER" id="PTHR43060">
    <property type="entry name" value="3-HYDROXYISOBUTYRATE DEHYDROGENASE-LIKE 1, MITOCHONDRIAL-RELATED"/>
    <property type="match status" value="1"/>
</dbReference>
<evidence type="ECO:0000256" key="1">
    <source>
        <dbReference type="ARBA" id="ARBA00009080"/>
    </source>
</evidence>
<evidence type="ECO:0000313" key="8">
    <source>
        <dbReference type="Proteomes" id="UP000245283"/>
    </source>
</evidence>
<keyword evidence="2" id="KW-0560">Oxidoreductase</keyword>
<organism evidence="7 8">
    <name type="scientific">Ancrocorticia populi</name>
    <dbReference type="NCBI Taxonomy" id="2175228"/>
    <lineage>
        <taxon>Bacteria</taxon>
        <taxon>Bacillati</taxon>
        <taxon>Actinomycetota</taxon>
        <taxon>Actinomycetes</taxon>
        <taxon>Actinomycetales</taxon>
        <taxon>Actinomycetaceae</taxon>
        <taxon>Ancrocorticia</taxon>
    </lineage>
</organism>
<sequence>MTISVLGLGAMGLPMATNLATSFSVQAFDVSAERTAAAAEAGLRTAASAQECASEADVVLIAVRNEAQLRSLLYGESGIAGAMGEGTLIILTSTVGIEAVTAVGAELAELDISLIDAPVSGGPVRAGSGDLLVVVGAEPNAYRKALPILEKMSSTLVNVGDEPGKGQAMKTVNQLLCGVHIAAAGEALALADSLGLNLEQALEALMSGAAASFMLGDRGPRMIQTMQGDTPEVKSRLDIFTKDMNIVTSAAKHASIPTPVAAAAEQAYLLGANHELNTSDDSQIVTVFQPHAQD</sequence>
<accession>A0A2V1KA35</accession>
<proteinExistence type="inferred from homology"/>
<dbReference type="GO" id="GO:0050661">
    <property type="term" value="F:NADP binding"/>
    <property type="evidence" value="ECO:0007669"/>
    <property type="project" value="InterPro"/>
</dbReference>
<dbReference type="SUPFAM" id="SSF51735">
    <property type="entry name" value="NAD(P)-binding Rossmann-fold domains"/>
    <property type="match status" value="1"/>
</dbReference>
<feature type="domain" description="3-hydroxyisobutyrate dehydrogenase-like NAD-binding" evidence="6">
    <location>
        <begin position="164"/>
        <end position="287"/>
    </location>
</feature>
<dbReference type="InterPro" id="IPR006115">
    <property type="entry name" value="6PGDH_NADP-bd"/>
</dbReference>
<evidence type="ECO:0000256" key="3">
    <source>
        <dbReference type="ARBA" id="ARBA00023027"/>
    </source>
</evidence>
<evidence type="ECO:0000256" key="4">
    <source>
        <dbReference type="PIRSR" id="PIRSR000103-1"/>
    </source>
</evidence>
<evidence type="ECO:0000259" key="6">
    <source>
        <dbReference type="Pfam" id="PF14833"/>
    </source>
</evidence>
<evidence type="ECO:0000256" key="2">
    <source>
        <dbReference type="ARBA" id="ARBA00023002"/>
    </source>
</evidence>
<dbReference type="InterPro" id="IPR002204">
    <property type="entry name" value="3-OH-isobutyrate_DH-rel_CS"/>
</dbReference>
<comment type="caution">
    <text evidence="7">The sequence shown here is derived from an EMBL/GenBank/DDBJ whole genome shotgun (WGS) entry which is preliminary data.</text>
</comment>
<dbReference type="Pfam" id="PF03446">
    <property type="entry name" value="NAD_binding_2"/>
    <property type="match status" value="1"/>
</dbReference>
<dbReference type="SUPFAM" id="SSF48179">
    <property type="entry name" value="6-phosphogluconate dehydrogenase C-terminal domain-like"/>
    <property type="match status" value="1"/>
</dbReference>
<dbReference type="GO" id="GO:0016054">
    <property type="term" value="P:organic acid catabolic process"/>
    <property type="evidence" value="ECO:0007669"/>
    <property type="project" value="UniProtKB-ARBA"/>
</dbReference>
<dbReference type="InterPro" id="IPR013328">
    <property type="entry name" value="6PGD_dom2"/>
</dbReference>
<dbReference type="PROSITE" id="PS00895">
    <property type="entry name" value="3_HYDROXYISOBUT_DH"/>
    <property type="match status" value="1"/>
</dbReference>
<dbReference type="AlphaFoldDB" id="A0A2V1KA35"/>
<dbReference type="InterPro" id="IPR029154">
    <property type="entry name" value="HIBADH-like_NADP-bd"/>
</dbReference>
<gene>
    <name evidence="7" type="ORF">DD236_01855</name>
</gene>
<feature type="active site" evidence="4">
    <location>
        <position position="170"/>
    </location>
</feature>
<dbReference type="EMBL" id="QETB01000001">
    <property type="protein sequence ID" value="PWF27170.1"/>
    <property type="molecule type" value="Genomic_DNA"/>
</dbReference>